<evidence type="ECO:0000256" key="1">
    <source>
        <dbReference type="SAM" id="MobiDB-lite"/>
    </source>
</evidence>
<name>B4JQS3_DROGR</name>
<dbReference type="EMBL" id="CH916372">
    <property type="protein sequence ID" value="EDV99253.1"/>
    <property type="molecule type" value="Genomic_DNA"/>
</dbReference>
<dbReference type="OMA" id="ECCSASN"/>
<reference evidence="2 3" key="1">
    <citation type="journal article" date="2007" name="Nature">
        <title>Evolution of genes and genomes on the Drosophila phylogeny.</title>
        <authorList>
            <consortium name="Drosophila 12 Genomes Consortium"/>
            <person name="Clark A.G."/>
            <person name="Eisen M.B."/>
            <person name="Smith D.R."/>
            <person name="Bergman C.M."/>
            <person name="Oliver B."/>
            <person name="Markow T.A."/>
            <person name="Kaufman T.C."/>
            <person name="Kellis M."/>
            <person name="Gelbart W."/>
            <person name="Iyer V.N."/>
            <person name="Pollard D.A."/>
            <person name="Sackton T.B."/>
            <person name="Larracuente A.M."/>
            <person name="Singh N.D."/>
            <person name="Abad J.P."/>
            <person name="Abt D.N."/>
            <person name="Adryan B."/>
            <person name="Aguade M."/>
            <person name="Akashi H."/>
            <person name="Anderson W.W."/>
            <person name="Aquadro C.F."/>
            <person name="Ardell D.H."/>
            <person name="Arguello R."/>
            <person name="Artieri C.G."/>
            <person name="Barbash D.A."/>
            <person name="Barker D."/>
            <person name="Barsanti P."/>
            <person name="Batterham P."/>
            <person name="Batzoglou S."/>
            <person name="Begun D."/>
            <person name="Bhutkar A."/>
            <person name="Blanco E."/>
            <person name="Bosak S.A."/>
            <person name="Bradley R.K."/>
            <person name="Brand A.D."/>
            <person name="Brent M.R."/>
            <person name="Brooks A.N."/>
            <person name="Brown R.H."/>
            <person name="Butlin R.K."/>
            <person name="Caggese C."/>
            <person name="Calvi B.R."/>
            <person name="Bernardo de Carvalho A."/>
            <person name="Caspi A."/>
            <person name="Castrezana S."/>
            <person name="Celniker S.E."/>
            <person name="Chang J.L."/>
            <person name="Chapple C."/>
            <person name="Chatterji S."/>
            <person name="Chinwalla A."/>
            <person name="Civetta A."/>
            <person name="Clifton S.W."/>
            <person name="Comeron J.M."/>
            <person name="Costello J.C."/>
            <person name="Coyne J.A."/>
            <person name="Daub J."/>
            <person name="David R.G."/>
            <person name="Delcher A.L."/>
            <person name="Delehaunty K."/>
            <person name="Do C.B."/>
            <person name="Ebling H."/>
            <person name="Edwards K."/>
            <person name="Eickbush T."/>
            <person name="Evans J.D."/>
            <person name="Filipski A."/>
            <person name="Findeiss S."/>
            <person name="Freyhult E."/>
            <person name="Fulton L."/>
            <person name="Fulton R."/>
            <person name="Garcia A.C."/>
            <person name="Gardiner A."/>
            <person name="Garfield D.A."/>
            <person name="Garvin B.E."/>
            <person name="Gibson G."/>
            <person name="Gilbert D."/>
            <person name="Gnerre S."/>
            <person name="Godfrey J."/>
            <person name="Good R."/>
            <person name="Gotea V."/>
            <person name="Gravely B."/>
            <person name="Greenberg A.J."/>
            <person name="Griffiths-Jones S."/>
            <person name="Gross S."/>
            <person name="Guigo R."/>
            <person name="Gustafson E.A."/>
            <person name="Haerty W."/>
            <person name="Hahn M.W."/>
            <person name="Halligan D.L."/>
            <person name="Halpern A.L."/>
            <person name="Halter G.M."/>
            <person name="Han M.V."/>
            <person name="Heger A."/>
            <person name="Hillier L."/>
            <person name="Hinrichs A.S."/>
            <person name="Holmes I."/>
            <person name="Hoskins R.A."/>
            <person name="Hubisz M.J."/>
            <person name="Hultmark D."/>
            <person name="Huntley M.A."/>
            <person name="Jaffe D.B."/>
            <person name="Jagadeeshan S."/>
            <person name="Jeck W.R."/>
            <person name="Johnson J."/>
            <person name="Jones C.D."/>
            <person name="Jordan W.C."/>
            <person name="Karpen G.H."/>
            <person name="Kataoka E."/>
            <person name="Keightley P.D."/>
            <person name="Kheradpour P."/>
            <person name="Kirkness E.F."/>
            <person name="Koerich L.B."/>
            <person name="Kristiansen K."/>
            <person name="Kudrna D."/>
            <person name="Kulathinal R.J."/>
            <person name="Kumar S."/>
            <person name="Kwok R."/>
            <person name="Lander E."/>
            <person name="Langley C.H."/>
            <person name="Lapoint R."/>
            <person name="Lazzaro B.P."/>
            <person name="Lee S.J."/>
            <person name="Levesque L."/>
            <person name="Li R."/>
            <person name="Lin C.F."/>
            <person name="Lin M.F."/>
            <person name="Lindblad-Toh K."/>
            <person name="Llopart A."/>
            <person name="Long M."/>
            <person name="Low L."/>
            <person name="Lozovsky E."/>
            <person name="Lu J."/>
            <person name="Luo M."/>
            <person name="Machado C.A."/>
            <person name="Makalowski W."/>
            <person name="Marzo M."/>
            <person name="Matsuda M."/>
            <person name="Matzkin L."/>
            <person name="McAllister B."/>
            <person name="McBride C.S."/>
            <person name="McKernan B."/>
            <person name="McKernan K."/>
            <person name="Mendez-Lago M."/>
            <person name="Minx P."/>
            <person name="Mollenhauer M.U."/>
            <person name="Montooth K."/>
            <person name="Mount S.M."/>
            <person name="Mu X."/>
            <person name="Myers E."/>
            <person name="Negre B."/>
            <person name="Newfeld S."/>
            <person name="Nielsen R."/>
            <person name="Noor M.A."/>
            <person name="O'Grady P."/>
            <person name="Pachter L."/>
            <person name="Papaceit M."/>
            <person name="Parisi M.J."/>
            <person name="Parisi M."/>
            <person name="Parts L."/>
            <person name="Pedersen J.S."/>
            <person name="Pesole G."/>
            <person name="Phillippy A.M."/>
            <person name="Ponting C.P."/>
            <person name="Pop M."/>
            <person name="Porcelli D."/>
            <person name="Powell J.R."/>
            <person name="Prohaska S."/>
            <person name="Pruitt K."/>
            <person name="Puig M."/>
            <person name="Quesneville H."/>
            <person name="Ram K.R."/>
            <person name="Rand D."/>
            <person name="Rasmussen M.D."/>
            <person name="Reed L.K."/>
            <person name="Reenan R."/>
            <person name="Reily A."/>
            <person name="Remington K.A."/>
            <person name="Rieger T.T."/>
            <person name="Ritchie M.G."/>
            <person name="Robin C."/>
            <person name="Rogers Y.H."/>
            <person name="Rohde C."/>
            <person name="Rozas J."/>
            <person name="Rubenfield M.J."/>
            <person name="Ruiz A."/>
            <person name="Russo S."/>
            <person name="Salzberg S.L."/>
            <person name="Sanchez-Gracia A."/>
            <person name="Saranga D.J."/>
            <person name="Sato H."/>
            <person name="Schaeffer S.W."/>
            <person name="Schatz M.C."/>
            <person name="Schlenke T."/>
            <person name="Schwartz R."/>
            <person name="Segarra C."/>
            <person name="Singh R.S."/>
            <person name="Sirot L."/>
            <person name="Sirota M."/>
            <person name="Sisneros N.B."/>
            <person name="Smith C.D."/>
            <person name="Smith T.F."/>
            <person name="Spieth J."/>
            <person name="Stage D.E."/>
            <person name="Stark A."/>
            <person name="Stephan W."/>
            <person name="Strausberg R.L."/>
            <person name="Strempel S."/>
            <person name="Sturgill D."/>
            <person name="Sutton G."/>
            <person name="Sutton G.G."/>
            <person name="Tao W."/>
            <person name="Teichmann S."/>
            <person name="Tobari Y.N."/>
            <person name="Tomimura Y."/>
            <person name="Tsolas J.M."/>
            <person name="Valente V.L."/>
            <person name="Venter E."/>
            <person name="Venter J.C."/>
            <person name="Vicario S."/>
            <person name="Vieira F.G."/>
            <person name="Vilella A.J."/>
            <person name="Villasante A."/>
            <person name="Walenz B."/>
            <person name="Wang J."/>
            <person name="Wasserman M."/>
            <person name="Watts T."/>
            <person name="Wilson D."/>
            <person name="Wilson R.K."/>
            <person name="Wing R.A."/>
            <person name="Wolfner M.F."/>
            <person name="Wong A."/>
            <person name="Wong G.K."/>
            <person name="Wu C.I."/>
            <person name="Wu G."/>
            <person name="Yamamoto D."/>
            <person name="Yang H.P."/>
            <person name="Yang S.P."/>
            <person name="Yorke J.A."/>
            <person name="Yoshida K."/>
            <person name="Zdobnov E."/>
            <person name="Zhang P."/>
            <person name="Zhang Y."/>
            <person name="Zimin A.V."/>
            <person name="Baldwin J."/>
            <person name="Abdouelleil A."/>
            <person name="Abdulkadir J."/>
            <person name="Abebe A."/>
            <person name="Abera B."/>
            <person name="Abreu J."/>
            <person name="Acer S.C."/>
            <person name="Aftuck L."/>
            <person name="Alexander A."/>
            <person name="An P."/>
            <person name="Anderson E."/>
            <person name="Anderson S."/>
            <person name="Arachi H."/>
            <person name="Azer M."/>
            <person name="Bachantsang P."/>
            <person name="Barry A."/>
            <person name="Bayul T."/>
            <person name="Berlin A."/>
            <person name="Bessette D."/>
            <person name="Bloom T."/>
            <person name="Blye J."/>
            <person name="Boguslavskiy L."/>
            <person name="Bonnet C."/>
            <person name="Boukhgalter B."/>
            <person name="Bourzgui I."/>
            <person name="Brown A."/>
            <person name="Cahill P."/>
            <person name="Channer S."/>
            <person name="Cheshatsang Y."/>
            <person name="Chuda L."/>
            <person name="Citroen M."/>
            <person name="Collymore A."/>
            <person name="Cooke P."/>
            <person name="Costello M."/>
            <person name="D'Aco K."/>
            <person name="Daza R."/>
            <person name="De Haan G."/>
            <person name="DeGray S."/>
            <person name="DeMaso C."/>
            <person name="Dhargay N."/>
            <person name="Dooley K."/>
            <person name="Dooley E."/>
            <person name="Doricent M."/>
            <person name="Dorje P."/>
            <person name="Dorjee K."/>
            <person name="Dupes A."/>
            <person name="Elong R."/>
            <person name="Falk J."/>
            <person name="Farina A."/>
            <person name="Faro S."/>
            <person name="Ferguson D."/>
            <person name="Fisher S."/>
            <person name="Foley C.D."/>
            <person name="Franke A."/>
            <person name="Friedrich D."/>
            <person name="Gadbois L."/>
            <person name="Gearin G."/>
            <person name="Gearin C.R."/>
            <person name="Giannoukos G."/>
            <person name="Goode T."/>
            <person name="Graham J."/>
            <person name="Grandbois E."/>
            <person name="Grewal S."/>
            <person name="Gyaltsen K."/>
            <person name="Hafez N."/>
            <person name="Hagos B."/>
            <person name="Hall J."/>
            <person name="Henson C."/>
            <person name="Hollinger A."/>
            <person name="Honan T."/>
            <person name="Huard M.D."/>
            <person name="Hughes L."/>
            <person name="Hurhula B."/>
            <person name="Husby M.E."/>
            <person name="Kamat A."/>
            <person name="Kanga B."/>
            <person name="Kashin S."/>
            <person name="Khazanovich D."/>
            <person name="Kisner P."/>
            <person name="Lance K."/>
            <person name="Lara M."/>
            <person name="Lee W."/>
            <person name="Lennon N."/>
            <person name="Letendre F."/>
            <person name="LeVine R."/>
            <person name="Lipovsky A."/>
            <person name="Liu X."/>
            <person name="Liu J."/>
            <person name="Liu S."/>
            <person name="Lokyitsang T."/>
            <person name="Lokyitsang Y."/>
            <person name="Lubonja R."/>
            <person name="Lui A."/>
            <person name="MacDonald P."/>
            <person name="Magnisalis V."/>
            <person name="Maru K."/>
            <person name="Matthews C."/>
            <person name="McCusker W."/>
            <person name="McDonough S."/>
            <person name="Mehta T."/>
            <person name="Meldrim J."/>
            <person name="Meneus L."/>
            <person name="Mihai O."/>
            <person name="Mihalev A."/>
            <person name="Mihova T."/>
            <person name="Mittelman R."/>
            <person name="Mlenga V."/>
            <person name="Montmayeur A."/>
            <person name="Mulrain L."/>
            <person name="Navidi A."/>
            <person name="Naylor J."/>
            <person name="Negash T."/>
            <person name="Nguyen T."/>
            <person name="Nguyen N."/>
            <person name="Nicol R."/>
            <person name="Norbu C."/>
            <person name="Norbu N."/>
            <person name="Novod N."/>
            <person name="O'Neill B."/>
            <person name="Osman S."/>
            <person name="Markiewicz E."/>
            <person name="Oyono O.L."/>
            <person name="Patti C."/>
            <person name="Phunkhang P."/>
            <person name="Pierre F."/>
            <person name="Priest M."/>
            <person name="Raghuraman S."/>
            <person name="Rege F."/>
            <person name="Reyes R."/>
            <person name="Rise C."/>
            <person name="Rogov P."/>
            <person name="Ross K."/>
            <person name="Ryan E."/>
            <person name="Settipalli S."/>
            <person name="Shea T."/>
            <person name="Sherpa N."/>
            <person name="Shi L."/>
            <person name="Shih D."/>
            <person name="Sparrow T."/>
            <person name="Spaulding J."/>
            <person name="Stalker J."/>
            <person name="Stange-Thomann N."/>
            <person name="Stavropoulos S."/>
            <person name="Stone C."/>
            <person name="Strader C."/>
            <person name="Tesfaye S."/>
            <person name="Thomson T."/>
            <person name="Thoulutsang Y."/>
            <person name="Thoulutsang D."/>
            <person name="Topham K."/>
            <person name="Topping I."/>
            <person name="Tsamla T."/>
            <person name="Vassiliev H."/>
            <person name="Vo A."/>
            <person name="Wangchuk T."/>
            <person name="Wangdi T."/>
            <person name="Weiand M."/>
            <person name="Wilkinson J."/>
            <person name="Wilson A."/>
            <person name="Yadav S."/>
            <person name="Young G."/>
            <person name="Yu Q."/>
            <person name="Zembek L."/>
            <person name="Zhong D."/>
            <person name="Zimmer A."/>
            <person name="Zwirko Z."/>
            <person name="Jaffe D.B."/>
            <person name="Alvarez P."/>
            <person name="Brockman W."/>
            <person name="Butler J."/>
            <person name="Chin C."/>
            <person name="Gnerre S."/>
            <person name="Grabherr M."/>
            <person name="Kleber M."/>
            <person name="Mauceli E."/>
            <person name="MacCallum I."/>
        </authorList>
    </citation>
    <scope>NUCLEOTIDE SEQUENCE [LARGE SCALE GENOMIC DNA]</scope>
    <source>
        <strain evidence="3">Tucson 15287-2541.00</strain>
    </source>
</reference>
<dbReference type="OrthoDB" id="6771842at2759"/>
<gene>
    <name evidence="2" type="primary">Dgri\GH13747</name>
    <name evidence="2" type="ORF">Dgri_GH13747</name>
</gene>
<feature type="compositionally biased region" description="Basic and acidic residues" evidence="1">
    <location>
        <begin position="190"/>
        <end position="199"/>
    </location>
</feature>
<protein>
    <submittedName>
        <fullName evidence="2">GH13747</fullName>
    </submittedName>
</protein>
<dbReference type="HOGENOM" id="CLU_925220_0_0_1"/>
<organism evidence="3">
    <name type="scientific">Drosophila grimshawi</name>
    <name type="common">Hawaiian fruit fly</name>
    <name type="synonym">Idiomyia grimshawi</name>
    <dbReference type="NCBI Taxonomy" id="7222"/>
    <lineage>
        <taxon>Eukaryota</taxon>
        <taxon>Metazoa</taxon>
        <taxon>Ecdysozoa</taxon>
        <taxon>Arthropoda</taxon>
        <taxon>Hexapoda</taxon>
        <taxon>Insecta</taxon>
        <taxon>Pterygota</taxon>
        <taxon>Neoptera</taxon>
        <taxon>Endopterygota</taxon>
        <taxon>Diptera</taxon>
        <taxon>Brachycera</taxon>
        <taxon>Muscomorpha</taxon>
        <taxon>Ephydroidea</taxon>
        <taxon>Drosophilidae</taxon>
        <taxon>Drosophila</taxon>
        <taxon>Hawaiian Drosophila</taxon>
    </lineage>
</organism>
<feature type="region of interest" description="Disordered" evidence="1">
    <location>
        <begin position="180"/>
        <end position="211"/>
    </location>
</feature>
<proteinExistence type="predicted"/>
<evidence type="ECO:0000313" key="3">
    <source>
        <dbReference type="Proteomes" id="UP000001070"/>
    </source>
</evidence>
<sequence length="314" mass="36044">MALRKKWQNRRKWNSEDCEKILDYIREHPFEQPNGVIYYKTMNQYLGLTSSQIELRNKVNSMLSGYQKAKDLISAKRDFPLKEVLKVSPYYRQLHDLFKNTSRKRRRSTIYQRIGNISVSPNTTETVEAMSSDLADNMSECCSASNTVFVQLPTSTDAEAPDKIRLMPFIIKDELISANQAMSASPNEHTFSKPDEENNPHPAEVIPSQSGRATSIADDFGCENNDINVSSTAPTSTEVEEPNEDRLVADPAIIDPPKKATSEHDLKLMELRLRERELDLRLFEIDSNERLTRLKLESKERIAMRKLNLKYAKN</sequence>
<accession>B4JQS3</accession>
<keyword evidence="3" id="KW-1185">Reference proteome</keyword>
<dbReference type="Proteomes" id="UP000001070">
    <property type="component" value="Unassembled WGS sequence"/>
</dbReference>
<dbReference type="eggNOG" id="ENOG502R6CI">
    <property type="taxonomic scope" value="Eukaryota"/>
</dbReference>
<dbReference type="AlphaFoldDB" id="B4JQS3"/>
<dbReference type="InParanoid" id="B4JQS3"/>
<evidence type="ECO:0000313" key="2">
    <source>
        <dbReference type="EMBL" id="EDV99253.1"/>
    </source>
</evidence>
<feature type="compositionally biased region" description="Polar residues" evidence="1">
    <location>
        <begin position="180"/>
        <end position="189"/>
    </location>
</feature>